<evidence type="ECO:0000313" key="7">
    <source>
        <dbReference type="Proteomes" id="UP001185069"/>
    </source>
</evidence>
<evidence type="ECO:0000313" key="6">
    <source>
        <dbReference type="EMBL" id="MDR6268955.1"/>
    </source>
</evidence>
<gene>
    <name evidence="6" type="ORF">JOE69_001193</name>
</gene>
<evidence type="ECO:0000256" key="3">
    <source>
        <dbReference type="ARBA" id="ARBA00023012"/>
    </source>
</evidence>
<feature type="transmembrane region" description="Helical" evidence="4">
    <location>
        <begin position="150"/>
        <end position="169"/>
    </location>
</feature>
<feature type="transmembrane region" description="Helical" evidence="4">
    <location>
        <begin position="108"/>
        <end position="138"/>
    </location>
</feature>
<dbReference type="InterPro" id="IPR011712">
    <property type="entry name" value="Sig_transdc_His_kin_sub3_dim/P"/>
</dbReference>
<keyword evidence="7" id="KW-1185">Reference proteome</keyword>
<dbReference type="InterPro" id="IPR050482">
    <property type="entry name" value="Sensor_HK_TwoCompSys"/>
</dbReference>
<dbReference type="RefSeq" id="WP_309796923.1">
    <property type="nucleotide sequence ID" value="NZ_BAAAHY010000001.1"/>
</dbReference>
<dbReference type="EC" id="2.7.13.3" evidence="6"/>
<dbReference type="Proteomes" id="UP001185069">
    <property type="component" value="Unassembled WGS sequence"/>
</dbReference>
<dbReference type="PANTHER" id="PTHR24421">
    <property type="entry name" value="NITRATE/NITRITE SENSOR PROTEIN NARX-RELATED"/>
    <property type="match status" value="1"/>
</dbReference>
<proteinExistence type="predicted"/>
<comment type="caution">
    <text evidence="6">The sequence shown here is derived from an EMBL/GenBank/DDBJ whole genome shotgun (WGS) entry which is preliminary data.</text>
</comment>
<keyword evidence="4" id="KW-0812">Transmembrane</keyword>
<dbReference type="CDD" id="cd16917">
    <property type="entry name" value="HATPase_UhpB-NarQ-NarX-like"/>
    <property type="match status" value="1"/>
</dbReference>
<dbReference type="SUPFAM" id="SSF55874">
    <property type="entry name" value="ATPase domain of HSP90 chaperone/DNA topoisomerase II/histidine kinase"/>
    <property type="match status" value="1"/>
</dbReference>
<evidence type="ECO:0000256" key="4">
    <source>
        <dbReference type="SAM" id="Phobius"/>
    </source>
</evidence>
<reference evidence="6 7" key="1">
    <citation type="submission" date="2023-07" db="EMBL/GenBank/DDBJ databases">
        <title>Sequencing the genomes of 1000 actinobacteria strains.</title>
        <authorList>
            <person name="Klenk H.-P."/>
        </authorList>
    </citation>
    <scope>NUCLEOTIDE SEQUENCE [LARGE SCALE GENOMIC DNA]</scope>
    <source>
        <strain evidence="6 7">DSM 14555</strain>
    </source>
</reference>
<dbReference type="Gene3D" id="1.20.5.1930">
    <property type="match status" value="1"/>
</dbReference>
<accession>A0ABU1J953</accession>
<dbReference type="EMBL" id="JAVDQF010000001">
    <property type="protein sequence ID" value="MDR6268955.1"/>
    <property type="molecule type" value="Genomic_DNA"/>
</dbReference>
<keyword evidence="3" id="KW-0902">Two-component regulatory system</keyword>
<keyword evidence="1 6" id="KW-0808">Transferase</keyword>
<feature type="domain" description="Signal transduction histidine kinase subgroup 3 dimerisation and phosphoacceptor" evidence="5">
    <location>
        <begin position="217"/>
        <end position="280"/>
    </location>
</feature>
<dbReference type="GO" id="GO:0004673">
    <property type="term" value="F:protein histidine kinase activity"/>
    <property type="evidence" value="ECO:0007669"/>
    <property type="project" value="UniProtKB-EC"/>
</dbReference>
<feature type="transmembrane region" description="Helical" evidence="4">
    <location>
        <begin position="175"/>
        <end position="193"/>
    </location>
</feature>
<name>A0ABU1J953_9MICC</name>
<evidence type="ECO:0000259" key="5">
    <source>
        <dbReference type="Pfam" id="PF07730"/>
    </source>
</evidence>
<keyword evidence="4" id="KW-1133">Transmembrane helix</keyword>
<evidence type="ECO:0000256" key="2">
    <source>
        <dbReference type="ARBA" id="ARBA00022777"/>
    </source>
</evidence>
<sequence>MPGVHYSRSAEEVDQDVERMTSRLSWLAQDVQQALNFRELLTSTGARRWYTGAGIAVLVFGFNSWPTLFDSGKPLGLAISYAVISVLALCLFIVIPPLSWARSEPFKIAIWSVLAAFGVAMFLIVGPSGGWFATFLTVCAGMQQHRRKTALIIVGSVSAALLVAELVLGQTLENSIAMAAVSGSIGLMMIAFGRQIEALRVLRETQQRLAEVAVKEERSRVARDMHDILGHSLTVIAVKAELAGRLLEVSPERAAAEIHDVEELARGALVDVRATVRGYRGVNVLTELANARSALTAAGMDAELPGAADEVPAKYRELFGWVLREGVTNIVRHSQAGKVLVTMSAGFIQIDDDGAGPSAPGLPETGNGLAGLRERVAAQNAALTIGRSAMGGFRLRVEL</sequence>
<dbReference type="Pfam" id="PF07730">
    <property type="entry name" value="HisKA_3"/>
    <property type="match status" value="1"/>
</dbReference>
<dbReference type="InterPro" id="IPR036890">
    <property type="entry name" value="HATPase_C_sf"/>
</dbReference>
<keyword evidence="2 6" id="KW-0418">Kinase</keyword>
<organism evidence="6 7">
    <name type="scientific">Arthrobacter russicus</name>
    <dbReference type="NCBI Taxonomy" id="172040"/>
    <lineage>
        <taxon>Bacteria</taxon>
        <taxon>Bacillati</taxon>
        <taxon>Actinomycetota</taxon>
        <taxon>Actinomycetes</taxon>
        <taxon>Micrococcales</taxon>
        <taxon>Micrococcaceae</taxon>
        <taxon>Arthrobacter</taxon>
    </lineage>
</organism>
<dbReference type="PANTHER" id="PTHR24421:SF63">
    <property type="entry name" value="SENSOR HISTIDINE KINASE DESK"/>
    <property type="match status" value="1"/>
</dbReference>
<feature type="transmembrane region" description="Helical" evidence="4">
    <location>
        <begin position="49"/>
        <end position="68"/>
    </location>
</feature>
<dbReference type="Gene3D" id="3.30.565.10">
    <property type="entry name" value="Histidine kinase-like ATPase, C-terminal domain"/>
    <property type="match status" value="1"/>
</dbReference>
<feature type="transmembrane region" description="Helical" evidence="4">
    <location>
        <begin position="75"/>
        <end position="96"/>
    </location>
</feature>
<evidence type="ECO:0000256" key="1">
    <source>
        <dbReference type="ARBA" id="ARBA00022679"/>
    </source>
</evidence>
<keyword evidence="4" id="KW-0472">Membrane</keyword>
<protein>
    <submittedName>
        <fullName evidence="6">Two-component system sensor histidine kinase DesK</fullName>
        <ecNumber evidence="6">2.7.13.3</ecNumber>
    </submittedName>
</protein>